<evidence type="ECO:0000313" key="3">
    <source>
        <dbReference type="Proteomes" id="UP000614350"/>
    </source>
</evidence>
<keyword evidence="3" id="KW-1185">Reference proteome</keyword>
<proteinExistence type="predicted"/>
<protein>
    <submittedName>
        <fullName evidence="2">Uncharacterized protein</fullName>
    </submittedName>
</protein>
<evidence type="ECO:0000313" key="2">
    <source>
        <dbReference type="EMBL" id="KAF7403058.1"/>
    </source>
</evidence>
<name>A0A834KAB1_VESVU</name>
<dbReference type="EMBL" id="JACSEA010000004">
    <property type="protein sequence ID" value="KAF7403058.1"/>
    <property type="molecule type" value="Genomic_DNA"/>
</dbReference>
<gene>
    <name evidence="2" type="ORF">HZH66_005325</name>
</gene>
<evidence type="ECO:0000256" key="1">
    <source>
        <dbReference type="SAM" id="MobiDB-lite"/>
    </source>
</evidence>
<organism evidence="2 3">
    <name type="scientific">Vespula vulgaris</name>
    <name type="common">Yellow jacket</name>
    <name type="synonym">Wasp</name>
    <dbReference type="NCBI Taxonomy" id="7454"/>
    <lineage>
        <taxon>Eukaryota</taxon>
        <taxon>Metazoa</taxon>
        <taxon>Ecdysozoa</taxon>
        <taxon>Arthropoda</taxon>
        <taxon>Hexapoda</taxon>
        <taxon>Insecta</taxon>
        <taxon>Pterygota</taxon>
        <taxon>Neoptera</taxon>
        <taxon>Endopterygota</taxon>
        <taxon>Hymenoptera</taxon>
        <taxon>Apocrita</taxon>
        <taxon>Aculeata</taxon>
        <taxon>Vespoidea</taxon>
        <taxon>Vespidae</taxon>
        <taxon>Vespinae</taxon>
        <taxon>Vespula</taxon>
    </lineage>
</organism>
<comment type="caution">
    <text evidence="2">The sequence shown here is derived from an EMBL/GenBank/DDBJ whole genome shotgun (WGS) entry which is preliminary data.</text>
</comment>
<accession>A0A834KAB1</accession>
<reference evidence="2" key="1">
    <citation type="journal article" date="2020" name="G3 (Bethesda)">
        <title>High-Quality Assemblies for Three Invasive Social Wasps from the &lt;i&gt;Vespula&lt;/i&gt; Genus.</title>
        <authorList>
            <person name="Harrop T.W.R."/>
            <person name="Guhlin J."/>
            <person name="McLaughlin G.M."/>
            <person name="Permina E."/>
            <person name="Stockwell P."/>
            <person name="Gilligan J."/>
            <person name="Le Lec M.F."/>
            <person name="Gruber M.A.M."/>
            <person name="Quinn O."/>
            <person name="Lovegrove M."/>
            <person name="Duncan E.J."/>
            <person name="Remnant E.J."/>
            <person name="Van Eeckhoven J."/>
            <person name="Graham B."/>
            <person name="Knapp R.A."/>
            <person name="Langford K.W."/>
            <person name="Kronenberg Z."/>
            <person name="Press M.O."/>
            <person name="Eacker S.M."/>
            <person name="Wilson-Rankin E.E."/>
            <person name="Purcell J."/>
            <person name="Lester P.J."/>
            <person name="Dearden P.K."/>
        </authorList>
    </citation>
    <scope>NUCLEOTIDE SEQUENCE</scope>
    <source>
        <strain evidence="2">Marl-1</strain>
    </source>
</reference>
<feature type="region of interest" description="Disordered" evidence="1">
    <location>
        <begin position="1"/>
        <end position="81"/>
    </location>
</feature>
<feature type="compositionally biased region" description="Basic and acidic residues" evidence="1">
    <location>
        <begin position="7"/>
        <end position="24"/>
    </location>
</feature>
<sequence>MKPIPDCFERRFKDEKARDGKKEEEKEEEEKEEEEEEEEEGKEKEKGWSRRKRPYGKERRLGISVGGGQSEAEYSNVRADQ</sequence>
<dbReference type="Proteomes" id="UP000614350">
    <property type="component" value="Unassembled WGS sequence"/>
</dbReference>
<feature type="compositionally biased region" description="Acidic residues" evidence="1">
    <location>
        <begin position="25"/>
        <end position="40"/>
    </location>
</feature>
<dbReference type="AlphaFoldDB" id="A0A834KAB1"/>